<evidence type="ECO:0000313" key="2">
    <source>
        <dbReference type="Proteomes" id="UP001054945"/>
    </source>
</evidence>
<organism evidence="1 2">
    <name type="scientific">Caerostris extrusa</name>
    <name type="common">Bark spider</name>
    <name type="synonym">Caerostris bankana</name>
    <dbReference type="NCBI Taxonomy" id="172846"/>
    <lineage>
        <taxon>Eukaryota</taxon>
        <taxon>Metazoa</taxon>
        <taxon>Ecdysozoa</taxon>
        <taxon>Arthropoda</taxon>
        <taxon>Chelicerata</taxon>
        <taxon>Arachnida</taxon>
        <taxon>Araneae</taxon>
        <taxon>Araneomorphae</taxon>
        <taxon>Entelegynae</taxon>
        <taxon>Araneoidea</taxon>
        <taxon>Araneidae</taxon>
        <taxon>Caerostris</taxon>
    </lineage>
</organism>
<proteinExistence type="predicted"/>
<comment type="caution">
    <text evidence="1">The sequence shown here is derived from an EMBL/GenBank/DDBJ whole genome shotgun (WGS) entry which is preliminary data.</text>
</comment>
<name>A0AAV4R536_CAEEX</name>
<dbReference type="Proteomes" id="UP001054945">
    <property type="component" value="Unassembled WGS sequence"/>
</dbReference>
<gene>
    <name evidence="1" type="ORF">CEXT_684481</name>
</gene>
<protein>
    <submittedName>
        <fullName evidence="1">Uncharacterized protein</fullName>
    </submittedName>
</protein>
<reference evidence="1 2" key="1">
    <citation type="submission" date="2021-06" db="EMBL/GenBank/DDBJ databases">
        <title>Caerostris extrusa draft genome.</title>
        <authorList>
            <person name="Kono N."/>
            <person name="Arakawa K."/>
        </authorList>
    </citation>
    <scope>NUCLEOTIDE SEQUENCE [LARGE SCALE GENOMIC DNA]</scope>
</reference>
<keyword evidence="2" id="KW-1185">Reference proteome</keyword>
<sequence>MTQRWKETSKGIFLCNKWCHLRELDKYTTLSRELQYQKAEEKNYPAHSLCPIWAFQFISAREFLPMSFYFLGTLKLSSRISESSFRKQGQ</sequence>
<dbReference type="EMBL" id="BPLR01007223">
    <property type="protein sequence ID" value="GIY15342.1"/>
    <property type="molecule type" value="Genomic_DNA"/>
</dbReference>
<accession>A0AAV4R536</accession>
<evidence type="ECO:0000313" key="1">
    <source>
        <dbReference type="EMBL" id="GIY15342.1"/>
    </source>
</evidence>
<dbReference type="AlphaFoldDB" id="A0AAV4R536"/>